<feature type="compositionally biased region" description="Basic and acidic residues" evidence="1">
    <location>
        <begin position="1"/>
        <end position="11"/>
    </location>
</feature>
<dbReference type="Gene3D" id="1.25.40.10">
    <property type="entry name" value="Tetratricopeptide repeat domain"/>
    <property type="match status" value="2"/>
</dbReference>
<keyword evidence="3" id="KW-1185">Reference proteome</keyword>
<evidence type="ECO:0000256" key="1">
    <source>
        <dbReference type="SAM" id="MobiDB-lite"/>
    </source>
</evidence>
<name>A0A8J5L3U0_ZINOF</name>
<dbReference type="PANTHER" id="PTHR45088:SF1">
    <property type="entry name" value="OS04G0476000 PROTEIN"/>
    <property type="match status" value="1"/>
</dbReference>
<organism evidence="2 3">
    <name type="scientific">Zingiber officinale</name>
    <name type="common">Ginger</name>
    <name type="synonym">Amomum zingiber</name>
    <dbReference type="NCBI Taxonomy" id="94328"/>
    <lineage>
        <taxon>Eukaryota</taxon>
        <taxon>Viridiplantae</taxon>
        <taxon>Streptophyta</taxon>
        <taxon>Embryophyta</taxon>
        <taxon>Tracheophyta</taxon>
        <taxon>Spermatophyta</taxon>
        <taxon>Magnoliopsida</taxon>
        <taxon>Liliopsida</taxon>
        <taxon>Zingiberales</taxon>
        <taxon>Zingiberaceae</taxon>
        <taxon>Zingiber</taxon>
    </lineage>
</organism>
<evidence type="ECO:0008006" key="4">
    <source>
        <dbReference type="Google" id="ProtNLM"/>
    </source>
</evidence>
<dbReference type="InterPro" id="IPR006597">
    <property type="entry name" value="Sel1-like"/>
</dbReference>
<comment type="caution">
    <text evidence="2">The sequence shown here is derived from an EMBL/GenBank/DDBJ whole genome shotgun (WGS) entry which is preliminary data.</text>
</comment>
<reference evidence="2 3" key="1">
    <citation type="submission" date="2020-08" db="EMBL/GenBank/DDBJ databases">
        <title>Plant Genome Project.</title>
        <authorList>
            <person name="Zhang R.-G."/>
        </authorList>
    </citation>
    <scope>NUCLEOTIDE SEQUENCE [LARGE SCALE GENOMIC DNA]</scope>
    <source>
        <tissue evidence="2">Rhizome</tissue>
    </source>
</reference>
<dbReference type="PANTHER" id="PTHR45088">
    <property type="entry name" value="OSJNBA0022H21.17 PROTEIN"/>
    <property type="match status" value="1"/>
</dbReference>
<dbReference type="AlphaFoldDB" id="A0A8J5L3U0"/>
<dbReference type="EMBL" id="JACMSC010000010">
    <property type="protein sequence ID" value="KAG6504672.1"/>
    <property type="molecule type" value="Genomic_DNA"/>
</dbReference>
<protein>
    <recommendedName>
        <fullName evidence="4">F-box protein</fullName>
    </recommendedName>
</protein>
<accession>A0A8J5L3U0</accession>
<dbReference type="SMART" id="SM00671">
    <property type="entry name" value="SEL1"/>
    <property type="match status" value="6"/>
</dbReference>
<dbReference type="Proteomes" id="UP000734854">
    <property type="component" value="Unassembled WGS sequence"/>
</dbReference>
<feature type="region of interest" description="Disordered" evidence="1">
    <location>
        <begin position="1"/>
        <end position="33"/>
    </location>
</feature>
<evidence type="ECO:0000313" key="2">
    <source>
        <dbReference type="EMBL" id="KAG6504672.1"/>
    </source>
</evidence>
<proteinExistence type="predicted"/>
<dbReference type="InterPro" id="IPR053301">
    <property type="entry name" value="F-box_motif"/>
</dbReference>
<dbReference type="SUPFAM" id="SSF81901">
    <property type="entry name" value="HCP-like"/>
    <property type="match status" value="1"/>
</dbReference>
<dbReference type="InterPro" id="IPR011990">
    <property type="entry name" value="TPR-like_helical_dom_sf"/>
</dbReference>
<evidence type="ECO:0000313" key="3">
    <source>
        <dbReference type="Proteomes" id="UP000734854"/>
    </source>
</evidence>
<sequence length="349" mass="39160">MASRSRSEMEKKRGRPTAAATPVHSHSRRKKSPRLLLSRNSFKASFADLPSDLLMRLAAPFDMPTLWAASMACQSWREALRPLREAMVLLRLGKRYKHGRGPGIARPNPRRALEYFLKGADRGSAAAMVDAGLMYWEMGRKGEAQALYNKAAELGHPVGQCNLGVCYLEADQPNPEEAVRWFYQAAQAGYARAEYNLALCLHKGRGLKINMENAAKWYLRAAEGGYVRAMYNTSLCYSTGEGLAQNLRRAREWMKRAAKAGHSKAQFEYGLQLYSSGDMVEALVYLELATRAGVDDATHTRDNPYYTRLKQCTTMNWTQKSNQVQSKSCGKSGANLEQNHSQFDLQMTL</sequence>
<dbReference type="CDD" id="cd09917">
    <property type="entry name" value="F-box_SF"/>
    <property type="match status" value="1"/>
</dbReference>
<dbReference type="Pfam" id="PF08238">
    <property type="entry name" value="Sel1"/>
    <property type="match status" value="6"/>
</dbReference>
<gene>
    <name evidence="2" type="ORF">ZIOFF_037008</name>
</gene>